<sequence length="118" mass="13573">MVDHRASDEEFERKGKDLNVDPNWDTMVSNPEYREAFNAAEREGYSTEESHILAHAEVWNKKHALEKFDEETVEELIDDEEVDGGSRATTDSNEGTRGDTNVNWNRDNETGSYTLDDF</sequence>
<reference evidence="2 5" key="2">
    <citation type="submission" date="2018-07" db="EMBL/GenBank/DDBJ databases">
        <title>Genome sequences of Haloplanus aerogenes JCM 16430T.</title>
        <authorList>
            <person name="Kim Y.B."/>
            <person name="Roh S.W."/>
        </authorList>
    </citation>
    <scope>NUCLEOTIDE SEQUENCE [LARGE SCALE GENOMIC DNA]</scope>
    <source>
        <strain evidence="2 5">JCM 16430</strain>
    </source>
</reference>
<proteinExistence type="predicted"/>
<feature type="region of interest" description="Disordered" evidence="1">
    <location>
        <begin position="1"/>
        <end position="27"/>
    </location>
</feature>
<evidence type="ECO:0000313" key="3">
    <source>
        <dbReference type="EMBL" id="RMB25391.1"/>
    </source>
</evidence>
<protein>
    <submittedName>
        <fullName evidence="3">Uncharacterized protein</fullName>
    </submittedName>
</protein>
<organism evidence="3 4">
    <name type="scientific">Haloplanus aerogenes</name>
    <dbReference type="NCBI Taxonomy" id="660522"/>
    <lineage>
        <taxon>Archaea</taxon>
        <taxon>Methanobacteriati</taxon>
        <taxon>Methanobacteriota</taxon>
        <taxon>Stenosarchaea group</taxon>
        <taxon>Halobacteria</taxon>
        <taxon>Halobacteriales</taxon>
        <taxon>Haloferacaceae</taxon>
        <taxon>Haloplanus</taxon>
    </lineage>
</organism>
<dbReference type="RefSeq" id="WP_121919197.1">
    <property type="nucleotide sequence ID" value="NZ_CP034145.1"/>
</dbReference>
<dbReference type="AlphaFoldDB" id="A0A3M0DTT3"/>
<dbReference type="Proteomes" id="UP000282007">
    <property type="component" value="Chromosome"/>
</dbReference>
<dbReference type="KEGG" id="haer:DU502_09850"/>
<evidence type="ECO:0000256" key="1">
    <source>
        <dbReference type="SAM" id="MobiDB-lite"/>
    </source>
</evidence>
<dbReference type="GeneID" id="38471590"/>
<keyword evidence="5" id="KW-1185">Reference proteome</keyword>
<name>A0A3M0DTT3_9EURY</name>
<accession>A0A3M0DTT3</accession>
<dbReference type="EMBL" id="CP034145">
    <property type="protein sequence ID" value="AZH25662.1"/>
    <property type="molecule type" value="Genomic_DNA"/>
</dbReference>
<dbReference type="EMBL" id="REFS01000001">
    <property type="protein sequence ID" value="RMB25391.1"/>
    <property type="molecule type" value="Genomic_DNA"/>
</dbReference>
<evidence type="ECO:0000313" key="4">
    <source>
        <dbReference type="Proteomes" id="UP000277326"/>
    </source>
</evidence>
<reference evidence="3" key="3">
    <citation type="submission" date="2018-10" db="EMBL/GenBank/DDBJ databases">
        <authorList>
            <person name="Whitman W."/>
            <person name="Huntemann M."/>
            <person name="Clum A."/>
            <person name="Pillay M."/>
            <person name="Palaniappan K."/>
            <person name="Varghese N."/>
            <person name="Mikhailova N."/>
            <person name="Stamatis D."/>
            <person name="Reddy T."/>
            <person name="Daum C."/>
            <person name="Shapiro N."/>
            <person name="Ivanova N."/>
            <person name="Kyrpides N."/>
            <person name="Woyke T."/>
        </authorList>
    </citation>
    <scope>NUCLEOTIDE SEQUENCE</scope>
    <source>
        <strain evidence="3">CGMCC 1.10124</strain>
    </source>
</reference>
<dbReference type="Proteomes" id="UP000277326">
    <property type="component" value="Unassembled WGS sequence"/>
</dbReference>
<evidence type="ECO:0000313" key="5">
    <source>
        <dbReference type="Proteomes" id="UP000282007"/>
    </source>
</evidence>
<feature type="compositionally biased region" description="Basic and acidic residues" evidence="1">
    <location>
        <begin position="1"/>
        <end position="19"/>
    </location>
</feature>
<feature type="compositionally biased region" description="Polar residues" evidence="1">
    <location>
        <begin position="87"/>
        <end position="118"/>
    </location>
</feature>
<evidence type="ECO:0000313" key="2">
    <source>
        <dbReference type="EMBL" id="AZH25662.1"/>
    </source>
</evidence>
<reference evidence="3 4" key="1">
    <citation type="journal article" date="2015" name="Stand. Genomic Sci.">
        <title>Genomic Encyclopedia of Bacterial and Archaeal Type Strains, Phase III: the genomes of soil and plant-associated and newly described type strains.</title>
        <authorList>
            <person name="Whitman W.B."/>
            <person name="Woyke T."/>
            <person name="Klenk H.P."/>
            <person name="Zhou Y."/>
            <person name="Lilburn T.G."/>
            <person name="Beck B.J."/>
            <person name="De Vos P."/>
            <person name="Vandamme P."/>
            <person name="Eisen J.A."/>
            <person name="Garrity G."/>
            <person name="Hugenholtz P."/>
            <person name="Kyrpides N.C."/>
        </authorList>
    </citation>
    <scope>NUCLEOTIDE SEQUENCE [LARGE SCALE GENOMIC DNA]</scope>
    <source>
        <strain evidence="3 4">CGMCC 1.10124</strain>
    </source>
</reference>
<gene>
    <name evidence="3" type="ORF">ATH50_0480</name>
    <name evidence="2" type="ORF">DU502_09850</name>
</gene>
<feature type="region of interest" description="Disordered" evidence="1">
    <location>
        <begin position="78"/>
        <end position="118"/>
    </location>
</feature>